<evidence type="ECO:0000256" key="2">
    <source>
        <dbReference type="ARBA" id="ARBA00022801"/>
    </source>
</evidence>
<dbReference type="Gene3D" id="3.40.50.10810">
    <property type="entry name" value="Tandem AAA-ATPase domain"/>
    <property type="match status" value="1"/>
</dbReference>
<name>A0ABN8R297_9CNID</name>
<evidence type="ECO:0000259" key="4">
    <source>
        <dbReference type="PROSITE" id="PS51192"/>
    </source>
</evidence>
<dbReference type="Proteomes" id="UP001159427">
    <property type="component" value="Unassembled WGS sequence"/>
</dbReference>
<proteinExistence type="predicted"/>
<dbReference type="SUPFAM" id="SSF52540">
    <property type="entry name" value="P-loop containing nucleoside triphosphate hydrolases"/>
    <property type="match status" value="2"/>
</dbReference>
<dbReference type="InterPro" id="IPR000330">
    <property type="entry name" value="SNF2_N"/>
</dbReference>
<dbReference type="InterPro" id="IPR038718">
    <property type="entry name" value="SNF2-like_sf"/>
</dbReference>
<protein>
    <recommendedName>
        <fullName evidence="4">Helicase ATP-binding domain-containing protein</fullName>
    </recommendedName>
</protein>
<dbReference type="InterPro" id="IPR002464">
    <property type="entry name" value="DNA/RNA_helicase_DEAH_CS"/>
</dbReference>
<evidence type="ECO:0000313" key="5">
    <source>
        <dbReference type="EMBL" id="CAH3171559.1"/>
    </source>
</evidence>
<keyword evidence="6" id="KW-1185">Reference proteome</keyword>
<dbReference type="Gene3D" id="3.40.50.300">
    <property type="entry name" value="P-loop containing nucleotide triphosphate hydrolases"/>
    <property type="match status" value="1"/>
</dbReference>
<reference evidence="5 6" key="1">
    <citation type="submission" date="2022-05" db="EMBL/GenBank/DDBJ databases">
        <authorList>
            <consortium name="Genoscope - CEA"/>
            <person name="William W."/>
        </authorList>
    </citation>
    <scope>NUCLEOTIDE SEQUENCE [LARGE SCALE GENOMIC DNA]</scope>
</reference>
<evidence type="ECO:0000313" key="6">
    <source>
        <dbReference type="Proteomes" id="UP001159427"/>
    </source>
</evidence>
<dbReference type="InterPro" id="IPR027417">
    <property type="entry name" value="P-loop_NTPase"/>
</dbReference>
<comment type="caution">
    <text evidence="5">The sequence shown here is derived from an EMBL/GenBank/DDBJ whole genome shotgun (WGS) entry which is preliminary data.</text>
</comment>
<dbReference type="Pfam" id="PF00176">
    <property type="entry name" value="SNF2-rel_dom"/>
    <property type="match status" value="1"/>
</dbReference>
<dbReference type="EMBL" id="CALNXI010001535">
    <property type="protein sequence ID" value="CAH3171559.1"/>
    <property type="molecule type" value="Genomic_DNA"/>
</dbReference>
<dbReference type="PROSITE" id="PS51192">
    <property type="entry name" value="HELICASE_ATP_BIND_1"/>
    <property type="match status" value="1"/>
</dbReference>
<dbReference type="PROSITE" id="PS00690">
    <property type="entry name" value="DEAH_ATP_HELICASE"/>
    <property type="match status" value="1"/>
</dbReference>
<gene>
    <name evidence="5" type="ORF">PEVE_00007940</name>
</gene>
<dbReference type="PANTHER" id="PTHR45623:SF17">
    <property type="entry name" value="CHROMODOMAIN-HELICASE-DNA-BINDING PROTEIN 3-RELATED"/>
    <property type="match status" value="1"/>
</dbReference>
<evidence type="ECO:0000256" key="3">
    <source>
        <dbReference type="ARBA" id="ARBA00023242"/>
    </source>
</evidence>
<sequence>MYVILYVVTYAGDKVARAKPSGKLLALMNYDFTFDEDAAKQGLKPHKLKKDYPVKFQALLTSYELVSIDMTTLQSIDWAVLVVDEAHRLKNKQSKFFQILGAYSIDYTLLLTGTPLQNINLEELWNLLNFLDPAEFKSQNSFLTEFEYVAKEDQIKKLHDILGPHMLRRLKADVLKGIPSKSELIVRVELSPQQKKYYKYILTRNFEALNTKGSHQVSLLNVMMELKKCCNHPYLFSSAALFDISDLCKHYSFKLVFSSYSYGKLVLLKKMLKKLREKGHRVLIFSQMTRMLDILEDFLA</sequence>
<keyword evidence="3" id="KW-0539">Nucleus</keyword>
<feature type="domain" description="Helicase ATP-binding" evidence="4">
    <location>
        <begin position="1"/>
        <end position="133"/>
    </location>
</feature>
<accession>A0ABN8R297</accession>
<dbReference type="InterPro" id="IPR014001">
    <property type="entry name" value="Helicase_ATP-bd"/>
</dbReference>
<evidence type="ECO:0000256" key="1">
    <source>
        <dbReference type="ARBA" id="ARBA00004123"/>
    </source>
</evidence>
<keyword evidence="2" id="KW-0378">Hydrolase</keyword>
<comment type="subcellular location">
    <subcellularLocation>
        <location evidence="1">Nucleus</location>
    </subcellularLocation>
</comment>
<dbReference type="PANTHER" id="PTHR45623">
    <property type="entry name" value="CHROMODOMAIN-HELICASE-DNA-BINDING PROTEIN 3-RELATED-RELATED"/>
    <property type="match status" value="1"/>
</dbReference>
<organism evidence="5 6">
    <name type="scientific">Porites evermanni</name>
    <dbReference type="NCBI Taxonomy" id="104178"/>
    <lineage>
        <taxon>Eukaryota</taxon>
        <taxon>Metazoa</taxon>
        <taxon>Cnidaria</taxon>
        <taxon>Anthozoa</taxon>
        <taxon>Hexacorallia</taxon>
        <taxon>Scleractinia</taxon>
        <taxon>Fungiina</taxon>
        <taxon>Poritidae</taxon>
        <taxon>Porites</taxon>
    </lineage>
</organism>